<dbReference type="AlphaFoldDB" id="A0AAV7JIL4"/>
<evidence type="ECO:0000313" key="2">
    <source>
        <dbReference type="EMBL" id="KAI6648275.1"/>
    </source>
</evidence>
<comment type="caution">
    <text evidence="2">The sequence shown here is derived from an EMBL/GenBank/DDBJ whole genome shotgun (WGS) entry which is preliminary data.</text>
</comment>
<dbReference type="Proteomes" id="UP001165289">
    <property type="component" value="Unassembled WGS sequence"/>
</dbReference>
<dbReference type="EMBL" id="JAKMXF010000332">
    <property type="protein sequence ID" value="KAI6648275.1"/>
    <property type="molecule type" value="Genomic_DNA"/>
</dbReference>
<proteinExistence type="predicted"/>
<accession>A0AAV7JIL4</accession>
<feature type="domain" description="DUF4371" evidence="1">
    <location>
        <begin position="41"/>
        <end position="201"/>
    </location>
</feature>
<evidence type="ECO:0000259" key="1">
    <source>
        <dbReference type="Pfam" id="PF14291"/>
    </source>
</evidence>
<dbReference type="Pfam" id="PF14291">
    <property type="entry name" value="DUF4371"/>
    <property type="match status" value="1"/>
</dbReference>
<sequence length="259" mass="28960">MNCLQCFCCRLFGNTSSAFGTAIGFGDWSKLNPRVHAHEDSAGHREALSSTENTGSFLELVKFLGNYDPVVREHLTRIQSQPNTLSYLSPAIQNDFISILGQHVLEKILEEVREAKYYSIMFDSTPDLAHDDQMSQVLRYVKISSGNVEVKETFLCLIKFEKKGAEALTNLILAKLKEDNLNVQDMLGQGYDNATTMAGIHSGVQRRILDVNKLAIYIPCNNHSLNLAGVHSAQASFNAITFFDTLDRLFAFFSTSTHR</sequence>
<keyword evidence="3" id="KW-1185">Reference proteome</keyword>
<dbReference type="PANTHER" id="PTHR45749">
    <property type="match status" value="1"/>
</dbReference>
<reference evidence="2 3" key="1">
    <citation type="journal article" date="2023" name="BMC Biol.">
        <title>The compact genome of the sponge Oopsacas minuta (Hexactinellida) is lacking key metazoan core genes.</title>
        <authorList>
            <person name="Santini S."/>
            <person name="Schenkelaars Q."/>
            <person name="Jourda C."/>
            <person name="Duchesne M."/>
            <person name="Belahbib H."/>
            <person name="Rocher C."/>
            <person name="Selva M."/>
            <person name="Riesgo A."/>
            <person name="Vervoort M."/>
            <person name="Leys S.P."/>
            <person name="Kodjabachian L."/>
            <person name="Le Bivic A."/>
            <person name="Borchiellini C."/>
            <person name="Claverie J.M."/>
            <person name="Renard E."/>
        </authorList>
    </citation>
    <scope>NUCLEOTIDE SEQUENCE [LARGE SCALE GENOMIC DNA]</scope>
    <source>
        <strain evidence="2">SPO-2</strain>
    </source>
</reference>
<dbReference type="PANTHER" id="PTHR45749:SF35">
    <property type="entry name" value="AC-LIKE TRANSPOSASE-RELATED"/>
    <property type="match status" value="1"/>
</dbReference>
<dbReference type="InterPro" id="IPR025398">
    <property type="entry name" value="DUF4371"/>
</dbReference>
<organism evidence="2 3">
    <name type="scientific">Oopsacas minuta</name>
    <dbReference type="NCBI Taxonomy" id="111878"/>
    <lineage>
        <taxon>Eukaryota</taxon>
        <taxon>Metazoa</taxon>
        <taxon>Porifera</taxon>
        <taxon>Hexactinellida</taxon>
        <taxon>Hexasterophora</taxon>
        <taxon>Lyssacinosida</taxon>
        <taxon>Leucopsacidae</taxon>
        <taxon>Oopsacas</taxon>
    </lineage>
</organism>
<name>A0AAV7JIL4_9METZ</name>
<protein>
    <submittedName>
        <fullName evidence="2">Zinc finger MYM-type protein 1-like</fullName>
    </submittedName>
</protein>
<evidence type="ECO:0000313" key="3">
    <source>
        <dbReference type="Proteomes" id="UP001165289"/>
    </source>
</evidence>
<gene>
    <name evidence="2" type="ORF">LOD99_12084</name>
</gene>